<dbReference type="Proteomes" id="UP000051977">
    <property type="component" value="Unassembled WGS sequence"/>
</dbReference>
<feature type="chain" id="PRO_5046656762" description="DUF5626 domain-containing protein" evidence="1">
    <location>
        <begin position="27"/>
        <end position="111"/>
    </location>
</feature>
<keyword evidence="4" id="KW-1185">Reference proteome</keyword>
<gene>
    <name evidence="3" type="ORF">FD12_GL002340</name>
</gene>
<evidence type="ECO:0000313" key="4">
    <source>
        <dbReference type="Proteomes" id="UP000051977"/>
    </source>
</evidence>
<evidence type="ECO:0000259" key="2">
    <source>
        <dbReference type="Pfam" id="PF18540"/>
    </source>
</evidence>
<keyword evidence="1" id="KW-0732">Signal</keyword>
<dbReference type="RefSeq" id="WP_056982217.1">
    <property type="nucleotide sequence ID" value="NZ_AZEI01000048.1"/>
</dbReference>
<dbReference type="Pfam" id="PF18540">
    <property type="entry name" value="DUF5626"/>
    <property type="match status" value="1"/>
</dbReference>
<accession>A0ABR5PDK9</accession>
<protein>
    <recommendedName>
        <fullName evidence="2">DUF5626 domain-containing protein</fullName>
    </recommendedName>
</protein>
<evidence type="ECO:0000313" key="3">
    <source>
        <dbReference type="EMBL" id="KRL16983.1"/>
    </source>
</evidence>
<organism evidence="3 4">
    <name type="scientific">Lentilactobacillus rapi DSM 19907 = JCM 15042</name>
    <dbReference type="NCBI Taxonomy" id="1423795"/>
    <lineage>
        <taxon>Bacteria</taxon>
        <taxon>Bacillati</taxon>
        <taxon>Bacillota</taxon>
        <taxon>Bacilli</taxon>
        <taxon>Lactobacillales</taxon>
        <taxon>Lactobacillaceae</taxon>
        <taxon>Lentilactobacillus</taxon>
    </lineage>
</organism>
<feature type="signal peptide" evidence="1">
    <location>
        <begin position="1"/>
        <end position="26"/>
    </location>
</feature>
<dbReference type="EMBL" id="AZEI01000048">
    <property type="protein sequence ID" value="KRL16983.1"/>
    <property type="molecule type" value="Genomic_DNA"/>
</dbReference>
<name>A0ABR5PDK9_9LACO</name>
<proteinExistence type="predicted"/>
<feature type="domain" description="DUF5626" evidence="2">
    <location>
        <begin position="22"/>
        <end position="108"/>
    </location>
</feature>
<dbReference type="InterPro" id="IPR040491">
    <property type="entry name" value="DUF5626"/>
</dbReference>
<sequence>MDHIKKLIIAAGCFILVMCAELHVNAATYRVSHVSALSWEAKYDVTTHGNRITDVSHVKAKGLVGSIVKKYVSQPASNKVTLHMTRKVGNVVYRTYLKTKVADHKIHVTAN</sequence>
<reference evidence="3 4" key="1">
    <citation type="journal article" date="2015" name="Genome Announc.">
        <title>Expanding the biotechnology potential of lactobacilli through comparative genomics of 213 strains and associated genera.</title>
        <authorList>
            <person name="Sun Z."/>
            <person name="Harris H.M."/>
            <person name="McCann A."/>
            <person name="Guo C."/>
            <person name="Argimon S."/>
            <person name="Zhang W."/>
            <person name="Yang X."/>
            <person name="Jeffery I.B."/>
            <person name="Cooney J.C."/>
            <person name="Kagawa T.F."/>
            <person name="Liu W."/>
            <person name="Song Y."/>
            <person name="Salvetti E."/>
            <person name="Wrobel A."/>
            <person name="Rasinkangas P."/>
            <person name="Parkhill J."/>
            <person name="Rea M.C."/>
            <person name="O'Sullivan O."/>
            <person name="Ritari J."/>
            <person name="Douillard F.P."/>
            <person name="Paul Ross R."/>
            <person name="Yang R."/>
            <person name="Briner A.E."/>
            <person name="Felis G.E."/>
            <person name="de Vos W.M."/>
            <person name="Barrangou R."/>
            <person name="Klaenhammer T.R."/>
            <person name="Caufield P.W."/>
            <person name="Cui Y."/>
            <person name="Zhang H."/>
            <person name="O'Toole P.W."/>
        </authorList>
    </citation>
    <scope>NUCLEOTIDE SEQUENCE [LARGE SCALE GENOMIC DNA]</scope>
    <source>
        <strain evidence="3 4">DSM 19907</strain>
    </source>
</reference>
<evidence type="ECO:0000256" key="1">
    <source>
        <dbReference type="SAM" id="SignalP"/>
    </source>
</evidence>
<comment type="caution">
    <text evidence="3">The sequence shown here is derived from an EMBL/GenBank/DDBJ whole genome shotgun (WGS) entry which is preliminary data.</text>
</comment>